<dbReference type="EMBL" id="JBHSNA010000029">
    <property type="protein sequence ID" value="MFC5568199.1"/>
    <property type="molecule type" value="Genomic_DNA"/>
</dbReference>
<dbReference type="Proteomes" id="UP001596056">
    <property type="component" value="Unassembled WGS sequence"/>
</dbReference>
<keyword evidence="2" id="KW-1185">Reference proteome</keyword>
<accession>A0ABW0SGZ5</accession>
<comment type="caution">
    <text evidence="1">The sequence shown here is derived from an EMBL/GenBank/DDBJ whole genome shotgun (WGS) entry which is preliminary data.</text>
</comment>
<dbReference type="RefSeq" id="WP_209843052.1">
    <property type="nucleotide sequence ID" value="NZ_JAGGJP010000022.1"/>
</dbReference>
<name>A0ABW0SGZ5_9RHOB</name>
<sequence length="249" mass="28475">MQMPNLIDPSVCLATVEVFRKVPEIRLRIAIDTFREFVELAALHLDGVRPSGWADYRLFPDLRPEDLEGLILIGRFRQAYMTPKGARLLKRLIQHDLVPRRPGAGAANFTELDAYINLEAELVRRTIERRAQKEAGRQSRAEAVTTFAARVAHLVHNPEDARPEELSRKLIMAVFLQKFGKGVGGSVTLGGIRCFKGFPQDDPAETDWEQRWQNLDTIYWLDATGFRHGDLTARRHRRPALEEALVRER</sequence>
<evidence type="ECO:0000313" key="2">
    <source>
        <dbReference type="Proteomes" id="UP001596056"/>
    </source>
</evidence>
<gene>
    <name evidence="1" type="ORF">ACFPOC_17485</name>
</gene>
<proteinExistence type="predicted"/>
<organism evidence="1 2">
    <name type="scientific">Rubellimicrobium aerolatum</name>
    <dbReference type="NCBI Taxonomy" id="490979"/>
    <lineage>
        <taxon>Bacteria</taxon>
        <taxon>Pseudomonadati</taxon>
        <taxon>Pseudomonadota</taxon>
        <taxon>Alphaproteobacteria</taxon>
        <taxon>Rhodobacterales</taxon>
        <taxon>Roseobacteraceae</taxon>
        <taxon>Rubellimicrobium</taxon>
    </lineage>
</organism>
<evidence type="ECO:0000313" key="1">
    <source>
        <dbReference type="EMBL" id="MFC5568199.1"/>
    </source>
</evidence>
<reference evidence="2" key="1">
    <citation type="journal article" date="2019" name="Int. J. Syst. Evol. Microbiol.">
        <title>The Global Catalogue of Microorganisms (GCM) 10K type strain sequencing project: providing services to taxonomists for standard genome sequencing and annotation.</title>
        <authorList>
            <consortium name="The Broad Institute Genomics Platform"/>
            <consortium name="The Broad Institute Genome Sequencing Center for Infectious Disease"/>
            <person name="Wu L."/>
            <person name="Ma J."/>
        </authorList>
    </citation>
    <scope>NUCLEOTIDE SEQUENCE [LARGE SCALE GENOMIC DNA]</scope>
    <source>
        <strain evidence="2">KACC 11588</strain>
    </source>
</reference>
<protein>
    <submittedName>
        <fullName evidence="1">Uncharacterized protein</fullName>
    </submittedName>
</protein>